<dbReference type="Proteomes" id="UP000790347">
    <property type="component" value="Unassembled WGS sequence"/>
</dbReference>
<keyword evidence="2" id="KW-1133">Transmembrane helix</keyword>
<evidence type="ECO:0000256" key="1">
    <source>
        <dbReference type="SAM" id="MobiDB-lite"/>
    </source>
</evidence>
<dbReference type="OrthoDB" id="6509635at2759"/>
<keyword evidence="4" id="KW-1185">Reference proteome</keyword>
<organism evidence="3 4">
    <name type="scientific">Dermatophagoides farinae</name>
    <name type="common">American house dust mite</name>
    <dbReference type="NCBI Taxonomy" id="6954"/>
    <lineage>
        <taxon>Eukaryota</taxon>
        <taxon>Metazoa</taxon>
        <taxon>Ecdysozoa</taxon>
        <taxon>Arthropoda</taxon>
        <taxon>Chelicerata</taxon>
        <taxon>Arachnida</taxon>
        <taxon>Acari</taxon>
        <taxon>Acariformes</taxon>
        <taxon>Sarcoptiformes</taxon>
        <taxon>Astigmata</taxon>
        <taxon>Psoroptidia</taxon>
        <taxon>Analgoidea</taxon>
        <taxon>Pyroglyphidae</taxon>
        <taxon>Dermatophagoidinae</taxon>
        <taxon>Dermatophagoides</taxon>
    </lineage>
</organism>
<evidence type="ECO:0000313" key="4">
    <source>
        <dbReference type="Proteomes" id="UP000790347"/>
    </source>
</evidence>
<evidence type="ECO:0000313" key="3">
    <source>
        <dbReference type="EMBL" id="KAH9516114.1"/>
    </source>
</evidence>
<name>A0A922HWT1_DERFA</name>
<keyword evidence="2" id="KW-0472">Membrane</keyword>
<comment type="caution">
    <text evidence="3">The sequence shown here is derived from an EMBL/GenBank/DDBJ whole genome shotgun (WGS) entry which is preliminary data.</text>
</comment>
<proteinExistence type="predicted"/>
<gene>
    <name evidence="3" type="ORF">DERF_006876</name>
</gene>
<feature type="transmembrane region" description="Helical" evidence="2">
    <location>
        <begin position="306"/>
        <end position="331"/>
    </location>
</feature>
<accession>A0A922HWT1</accession>
<feature type="region of interest" description="Disordered" evidence="1">
    <location>
        <begin position="259"/>
        <end position="285"/>
    </location>
</feature>
<keyword evidence="2" id="KW-0812">Transmembrane</keyword>
<reference evidence="3" key="2">
    <citation type="journal article" date="2022" name="Res Sq">
        <title>Comparative Genomics Reveals Insights into the Divergent Evolution of Astigmatic Mites and Household Pest Adaptations.</title>
        <authorList>
            <person name="Xiong Q."/>
            <person name="Wan A.T.-Y."/>
            <person name="Liu X.-Y."/>
            <person name="Fung C.S.-H."/>
            <person name="Xiao X."/>
            <person name="Malainual N."/>
            <person name="Hou J."/>
            <person name="Wang L."/>
            <person name="Wang M."/>
            <person name="Yang K."/>
            <person name="Cui Y."/>
            <person name="Leung E."/>
            <person name="Nong W."/>
            <person name="Shin S.-K."/>
            <person name="Au S."/>
            <person name="Jeong K.Y."/>
            <person name="Chew F.T."/>
            <person name="Hui J."/>
            <person name="Leung T.F."/>
            <person name="Tungtrongchitr A."/>
            <person name="Zhong N."/>
            <person name="Liu Z."/>
            <person name="Tsui S."/>
        </authorList>
    </citation>
    <scope>NUCLEOTIDE SEQUENCE</scope>
    <source>
        <strain evidence="3">Derf</strain>
        <tissue evidence="3">Whole organism</tissue>
    </source>
</reference>
<evidence type="ECO:0000256" key="2">
    <source>
        <dbReference type="SAM" id="Phobius"/>
    </source>
</evidence>
<dbReference type="EMBL" id="ASGP02000003">
    <property type="protein sequence ID" value="KAH9516114.1"/>
    <property type="molecule type" value="Genomic_DNA"/>
</dbReference>
<sequence>MRTHLKSLYSIIIMITVIWIVKSGADYSYESDSMITFHKVSGGKKPSLRQRFELMPNNERLKITNNITHILMPHNLEQQYQHLNRRTHTTFRPSSAILYLHPPKPRHIESIETYVTMLNLTSWEILVGWRVVVHLRMEPVSSRLKRKIEAKVEQEQNPLSFNLYIRRYGKTHRERYRFIDQNNTLDPPVTNNKTYQYRIDGLESMAAYELCLQSVNAGQISVTNEITRQFPVNALTELAGRNNPLFVCKEIVLPPPLSPTHTSESGIERNENRFTGRSGDSTNKQNYNLSHSGAAIQVSEEVTDRFVVYTAITTGTTTVFVLIVMVIFCCCRCRRSMDNENGQQTLLYDRVGHNMILPYYDYRS</sequence>
<protein>
    <submittedName>
        <fullName evidence="3">Uncharacterized protein</fullName>
    </submittedName>
</protein>
<dbReference type="AlphaFoldDB" id="A0A922HWT1"/>
<reference evidence="3" key="1">
    <citation type="submission" date="2013-05" db="EMBL/GenBank/DDBJ databases">
        <authorList>
            <person name="Yim A.K.Y."/>
            <person name="Chan T.F."/>
            <person name="Ji K.M."/>
            <person name="Liu X.Y."/>
            <person name="Zhou J.W."/>
            <person name="Li R.Q."/>
            <person name="Yang K.Y."/>
            <person name="Li J."/>
            <person name="Li M."/>
            <person name="Law P.T.W."/>
            <person name="Wu Y.L."/>
            <person name="Cai Z.L."/>
            <person name="Qin H."/>
            <person name="Bao Y."/>
            <person name="Leung R.K.K."/>
            <person name="Ng P.K.S."/>
            <person name="Zou J."/>
            <person name="Zhong X.J."/>
            <person name="Ran P.X."/>
            <person name="Zhong N.S."/>
            <person name="Liu Z.G."/>
            <person name="Tsui S.K.W."/>
        </authorList>
    </citation>
    <scope>NUCLEOTIDE SEQUENCE</scope>
    <source>
        <strain evidence="3">Derf</strain>
        <tissue evidence="3">Whole organism</tissue>
    </source>
</reference>
<feature type="transmembrane region" description="Helical" evidence="2">
    <location>
        <begin position="7"/>
        <end position="25"/>
    </location>
</feature>
<feature type="compositionally biased region" description="Polar residues" evidence="1">
    <location>
        <begin position="275"/>
        <end position="285"/>
    </location>
</feature>